<proteinExistence type="inferred from homology"/>
<dbReference type="InterPro" id="IPR044846">
    <property type="entry name" value="GH10"/>
</dbReference>
<evidence type="ECO:0000313" key="12">
    <source>
        <dbReference type="EMBL" id="MFB9446846.1"/>
    </source>
</evidence>
<keyword evidence="8 10" id="KW-0624">Polysaccharide degradation</keyword>
<dbReference type="EC" id="3.2.1.8" evidence="10"/>
<dbReference type="SUPFAM" id="SSF51445">
    <property type="entry name" value="(Trans)glycosidases"/>
    <property type="match status" value="1"/>
</dbReference>
<evidence type="ECO:0000256" key="10">
    <source>
        <dbReference type="RuleBase" id="RU361174"/>
    </source>
</evidence>
<dbReference type="Pfam" id="PF00331">
    <property type="entry name" value="Glyco_hydro_10"/>
    <property type="match status" value="1"/>
</dbReference>
<dbReference type="InterPro" id="IPR017853">
    <property type="entry name" value="GH"/>
</dbReference>
<evidence type="ECO:0000256" key="1">
    <source>
        <dbReference type="ARBA" id="ARBA00000681"/>
    </source>
</evidence>
<comment type="similarity">
    <text evidence="2 10">Belongs to the glycosyl hydrolase 10 (cellulase F) family.</text>
</comment>
<keyword evidence="5 10" id="KW-0378">Hydrolase</keyword>
<keyword evidence="3" id="KW-0858">Xylan degradation</keyword>
<dbReference type="PROSITE" id="PS00591">
    <property type="entry name" value="GH10_1"/>
    <property type="match status" value="1"/>
</dbReference>
<dbReference type="RefSeq" id="WP_223104751.1">
    <property type="nucleotide sequence ID" value="NZ_CP061913.1"/>
</dbReference>
<evidence type="ECO:0000256" key="4">
    <source>
        <dbReference type="ARBA" id="ARBA00022729"/>
    </source>
</evidence>
<reference evidence="12 13" key="1">
    <citation type="submission" date="2024-09" db="EMBL/GenBank/DDBJ databases">
        <authorList>
            <person name="Sun Q."/>
            <person name="Mori K."/>
        </authorList>
    </citation>
    <scope>NUCLEOTIDE SEQUENCE [LARGE SCALE GENOMIC DNA]</scope>
    <source>
        <strain evidence="12 13">JCM 3307</strain>
    </source>
</reference>
<keyword evidence="6 10" id="KW-0119">Carbohydrate metabolism</keyword>
<dbReference type="SMART" id="SM00633">
    <property type="entry name" value="Glyco_10"/>
    <property type="match status" value="1"/>
</dbReference>
<dbReference type="InterPro" id="IPR001000">
    <property type="entry name" value="GH10_dom"/>
</dbReference>
<gene>
    <name evidence="12" type="ORF">ACFFTR_27465</name>
</gene>
<comment type="caution">
    <text evidence="12">The sequence shown here is derived from an EMBL/GenBank/DDBJ whole genome shotgun (WGS) entry which is preliminary data.</text>
</comment>
<evidence type="ECO:0000313" key="13">
    <source>
        <dbReference type="Proteomes" id="UP001589608"/>
    </source>
</evidence>
<evidence type="ECO:0000256" key="5">
    <source>
        <dbReference type="ARBA" id="ARBA00022801"/>
    </source>
</evidence>
<dbReference type="Proteomes" id="UP001589608">
    <property type="component" value="Unassembled WGS sequence"/>
</dbReference>
<dbReference type="PANTHER" id="PTHR31490">
    <property type="entry name" value="GLYCOSYL HYDROLASE"/>
    <property type="match status" value="1"/>
</dbReference>
<organism evidence="12 13">
    <name type="scientific">Dactylosporangium vinaceum</name>
    <dbReference type="NCBI Taxonomy" id="53362"/>
    <lineage>
        <taxon>Bacteria</taxon>
        <taxon>Bacillati</taxon>
        <taxon>Actinomycetota</taxon>
        <taxon>Actinomycetes</taxon>
        <taxon>Micromonosporales</taxon>
        <taxon>Micromonosporaceae</taxon>
        <taxon>Dactylosporangium</taxon>
    </lineage>
</organism>
<evidence type="ECO:0000259" key="11">
    <source>
        <dbReference type="PROSITE" id="PS51760"/>
    </source>
</evidence>
<dbReference type="PRINTS" id="PR00134">
    <property type="entry name" value="GLHYDRLASE10"/>
</dbReference>
<evidence type="ECO:0000256" key="7">
    <source>
        <dbReference type="ARBA" id="ARBA00023295"/>
    </source>
</evidence>
<evidence type="ECO:0000256" key="3">
    <source>
        <dbReference type="ARBA" id="ARBA00022651"/>
    </source>
</evidence>
<dbReference type="PANTHER" id="PTHR31490:SF88">
    <property type="entry name" value="BETA-XYLANASE"/>
    <property type="match status" value="1"/>
</dbReference>
<accession>A0ABV5MDC1</accession>
<keyword evidence="7 10" id="KW-0326">Glycosidase</keyword>
<keyword evidence="4" id="KW-0732">Signal</keyword>
<feature type="active site" description="Nucleophile" evidence="9">
    <location>
        <position position="276"/>
    </location>
</feature>
<dbReference type="InterPro" id="IPR031158">
    <property type="entry name" value="GH10_AS"/>
</dbReference>
<dbReference type="PROSITE" id="PS51760">
    <property type="entry name" value="GH10_2"/>
    <property type="match status" value="1"/>
</dbReference>
<keyword evidence="13" id="KW-1185">Reference proteome</keyword>
<evidence type="ECO:0000256" key="2">
    <source>
        <dbReference type="ARBA" id="ARBA00007495"/>
    </source>
</evidence>
<evidence type="ECO:0000256" key="6">
    <source>
        <dbReference type="ARBA" id="ARBA00023277"/>
    </source>
</evidence>
<protein>
    <recommendedName>
        <fullName evidence="10">Beta-xylanase</fullName>
        <ecNumber evidence="10">3.2.1.8</ecNumber>
    </recommendedName>
</protein>
<comment type="catalytic activity">
    <reaction evidence="1 10">
        <text>Endohydrolysis of (1-&gt;4)-beta-D-xylosidic linkages in xylans.</text>
        <dbReference type="EC" id="3.2.1.8"/>
    </reaction>
</comment>
<evidence type="ECO:0000256" key="9">
    <source>
        <dbReference type="PROSITE-ProRule" id="PRU10061"/>
    </source>
</evidence>
<dbReference type="Gene3D" id="3.20.20.80">
    <property type="entry name" value="Glycosidases"/>
    <property type="match status" value="1"/>
</dbReference>
<feature type="domain" description="GH10" evidence="11">
    <location>
        <begin position="39"/>
        <end position="342"/>
    </location>
</feature>
<name>A0ABV5MDC1_9ACTN</name>
<sequence>MTRALFNGRTGRWHRALTAAAVAGMALIGAAAVPDAGAASAATGLGATAAARGRYFGAAVQPGRLTDPVYTGLLDQEFNSVTPENALEWDAVEPARNQFAFTAAGLVVDRARAHGAAVRGRGLVSPSADHVAWVAALSADDTRAALRSHITAVLSHFRGQVGTWDVVSEAFADSGSVRPSMLANRLGPAYLEEAFRAARAADPAARLCYNDFGIEDLGLPKAQAVYDLVRDFRSRGVPIDCVGLESHFISAAAIPSTYGRTIAAFAALGVNVEITELDVGGSGTAQADAYRRVVSACIAVSRCTGVTVWGVRDIDSWRSNLTPLLFDAAGTRKPAYYGALSAMRICAVRC</sequence>
<evidence type="ECO:0000256" key="8">
    <source>
        <dbReference type="ARBA" id="ARBA00023326"/>
    </source>
</evidence>
<dbReference type="EMBL" id="JBHMCA010000049">
    <property type="protein sequence ID" value="MFB9446846.1"/>
    <property type="molecule type" value="Genomic_DNA"/>
</dbReference>